<evidence type="ECO:0008006" key="4">
    <source>
        <dbReference type="Google" id="ProtNLM"/>
    </source>
</evidence>
<protein>
    <recommendedName>
        <fullName evidence="4">Extracellular membrane protein CFEM domain-containing protein</fullName>
    </recommendedName>
</protein>
<dbReference type="RefSeq" id="XP_023627750.1">
    <property type="nucleotide sequence ID" value="XM_023771982.1"/>
</dbReference>
<evidence type="ECO:0000313" key="2">
    <source>
        <dbReference type="EMBL" id="CZT20861.1"/>
    </source>
</evidence>
<dbReference type="Proteomes" id="UP000225277">
    <property type="component" value="Unassembled WGS sequence"/>
</dbReference>
<gene>
    <name evidence="2" type="ORF">RCC_06721</name>
</gene>
<dbReference type="GeneID" id="35601852"/>
<accession>A0A2D3UVV4</accession>
<feature type="chain" id="PRO_5013743356" description="Extracellular membrane protein CFEM domain-containing protein" evidence="1">
    <location>
        <begin position="18"/>
        <end position="122"/>
    </location>
</feature>
<reference evidence="2 3" key="1">
    <citation type="submission" date="2016-03" db="EMBL/GenBank/DDBJ databases">
        <authorList>
            <person name="Ploux O."/>
        </authorList>
    </citation>
    <scope>NUCLEOTIDE SEQUENCE [LARGE SCALE GENOMIC DNA]</scope>
    <source>
        <strain evidence="2 3">URUG2</strain>
    </source>
</reference>
<organism evidence="2 3">
    <name type="scientific">Ramularia collo-cygni</name>
    <dbReference type="NCBI Taxonomy" id="112498"/>
    <lineage>
        <taxon>Eukaryota</taxon>
        <taxon>Fungi</taxon>
        <taxon>Dikarya</taxon>
        <taxon>Ascomycota</taxon>
        <taxon>Pezizomycotina</taxon>
        <taxon>Dothideomycetes</taxon>
        <taxon>Dothideomycetidae</taxon>
        <taxon>Mycosphaerellales</taxon>
        <taxon>Mycosphaerellaceae</taxon>
        <taxon>Ramularia</taxon>
    </lineage>
</organism>
<keyword evidence="1" id="KW-0732">Signal</keyword>
<evidence type="ECO:0000313" key="3">
    <source>
        <dbReference type="Proteomes" id="UP000225277"/>
    </source>
</evidence>
<sequence>MKTFALPLALLIAAAIANPSGTPLGDITKRQSKDCLSACAKDRQTCSEGSNLRQGAHRYFCAKVSVRCIRDCCRSSGLVGVNVDACVRVNVNMETTTTTASIVEYTSSFSDGMGSRLSAKTQ</sequence>
<keyword evidence="3" id="KW-1185">Reference proteome</keyword>
<dbReference type="EMBL" id="FJUY01000010">
    <property type="protein sequence ID" value="CZT20861.1"/>
    <property type="molecule type" value="Genomic_DNA"/>
</dbReference>
<feature type="signal peptide" evidence="1">
    <location>
        <begin position="1"/>
        <end position="17"/>
    </location>
</feature>
<dbReference type="AlphaFoldDB" id="A0A2D3UVV4"/>
<proteinExistence type="predicted"/>
<name>A0A2D3UVV4_9PEZI</name>
<evidence type="ECO:0000256" key="1">
    <source>
        <dbReference type="SAM" id="SignalP"/>
    </source>
</evidence>